<dbReference type="EMBL" id="QWGP01000001">
    <property type="protein sequence ID" value="RHZ98602.1"/>
    <property type="molecule type" value="Genomic_DNA"/>
</dbReference>
<reference evidence="1 2" key="1">
    <citation type="submission" date="2018-08" db="EMBL/GenBank/DDBJ databases">
        <title>Draft genome sequence of Rhodobacter sphaeroides FY.</title>
        <authorList>
            <person name="Rayyan A."/>
            <person name="Meyer T.E."/>
            <person name="Kyndt J.A."/>
        </authorList>
    </citation>
    <scope>NUCLEOTIDE SEQUENCE [LARGE SCALE GENOMIC DNA]</scope>
    <source>
        <strain evidence="1 2">FY</strain>
    </source>
</reference>
<dbReference type="Gene3D" id="2.40.33.20">
    <property type="entry name" value="PK beta-barrel domain-like"/>
    <property type="match status" value="1"/>
</dbReference>
<gene>
    <name evidence="1" type="ORF">D1114_00490</name>
</gene>
<dbReference type="InterPro" id="IPR011037">
    <property type="entry name" value="Pyrv_Knase-like_insert_dom_sf"/>
</dbReference>
<dbReference type="Proteomes" id="UP000266305">
    <property type="component" value="Unassembled WGS sequence"/>
</dbReference>
<dbReference type="SUPFAM" id="SSF50800">
    <property type="entry name" value="PK beta-barrel domain-like"/>
    <property type="match status" value="1"/>
</dbReference>
<comment type="caution">
    <text evidence="1">The sequence shown here is derived from an EMBL/GenBank/DDBJ whole genome shotgun (WGS) entry which is preliminary data.</text>
</comment>
<dbReference type="AlphaFoldDB" id="A0AAX1URK5"/>
<accession>A0AAX1URK5</accession>
<organism evidence="1 2">
    <name type="scientific">Cereibacter sphaeroides</name>
    <name type="common">Rhodobacter sphaeroides</name>
    <dbReference type="NCBI Taxonomy" id="1063"/>
    <lineage>
        <taxon>Bacteria</taxon>
        <taxon>Pseudomonadati</taxon>
        <taxon>Pseudomonadota</taxon>
        <taxon>Alphaproteobacteria</taxon>
        <taxon>Rhodobacterales</taxon>
        <taxon>Paracoccaceae</taxon>
        <taxon>Cereibacter</taxon>
    </lineage>
</organism>
<evidence type="ECO:0000313" key="2">
    <source>
        <dbReference type="Proteomes" id="UP000266305"/>
    </source>
</evidence>
<dbReference type="RefSeq" id="WP_112329637.1">
    <property type="nucleotide sequence ID" value="NZ_QWGP01000001.1"/>
</dbReference>
<evidence type="ECO:0000313" key="1">
    <source>
        <dbReference type="EMBL" id="RHZ98602.1"/>
    </source>
</evidence>
<name>A0AAX1URK5_CERSP</name>
<sequence>MTSAAPAASPAAAPVTAEELAAALPHVLAAPKTDAPIASLCWRARFNARSFPDRLLLTRGCGVPGERWRKHPWLTLPDGSPDPRIQVSILPTRVCDLVWRDRTGTPHPGDTIVADLDTSEANLPTGSLLQAGTAVLRVSDVFNDGCVKWKVRYGRAAKDWIVAEGHPPLRLRGVLCSIEQSGVVRLSDRLRKL</sequence>
<protein>
    <submittedName>
        <fullName evidence="1">Uncharacterized protein</fullName>
    </submittedName>
</protein>
<proteinExistence type="predicted"/>